<dbReference type="Gene3D" id="3.30.1450.10">
    <property type="match status" value="1"/>
</dbReference>
<evidence type="ECO:0000313" key="7">
    <source>
        <dbReference type="Proteomes" id="UP001432180"/>
    </source>
</evidence>
<feature type="domain" description="Outer membrane protein assembly factor BamE" evidence="5">
    <location>
        <begin position="53"/>
        <end position="122"/>
    </location>
</feature>
<dbReference type="HAMAP" id="MF_00925">
    <property type="entry name" value="OM_assembly_BamE"/>
    <property type="match status" value="1"/>
</dbReference>
<keyword evidence="7" id="KW-1185">Reference proteome</keyword>
<evidence type="ECO:0000259" key="5">
    <source>
        <dbReference type="Pfam" id="PF04355"/>
    </source>
</evidence>
<dbReference type="InterPro" id="IPR037873">
    <property type="entry name" value="BamE-like"/>
</dbReference>
<keyword evidence="3 4" id="KW-0998">Cell outer membrane</keyword>
<comment type="subunit">
    <text evidence="4">Part of the Bam complex.</text>
</comment>
<evidence type="ECO:0000256" key="1">
    <source>
        <dbReference type="ARBA" id="ARBA00022729"/>
    </source>
</evidence>
<accession>A0ABZ0SBX2</accession>
<dbReference type="PANTHER" id="PTHR37482">
    <property type="entry name" value="OUTER MEMBRANE PROTEIN ASSEMBLY FACTOR BAME"/>
    <property type="match status" value="1"/>
</dbReference>
<evidence type="ECO:0000313" key="6">
    <source>
        <dbReference type="EMBL" id="WPL18530.1"/>
    </source>
</evidence>
<reference evidence="6 7" key="1">
    <citation type="journal article" date="2023" name="Microorganisms">
        <title>Thiorhodovibrio frisius and Trv. litoralis spp. nov., Two Novel Members from a Clade of Fastidious Purple Sulfur Bacteria That Exhibit Unique Red-Shifted Light-Harvesting Capabilities.</title>
        <authorList>
            <person name="Methner A."/>
            <person name="Kuzyk S.B."/>
            <person name="Petersen J."/>
            <person name="Bauer S."/>
            <person name="Brinkmann H."/>
            <person name="Sichau K."/>
            <person name="Wanner G."/>
            <person name="Wolf J."/>
            <person name="Neumann-Schaal M."/>
            <person name="Henke P."/>
            <person name="Tank M."/>
            <person name="Sproer C."/>
            <person name="Bunk B."/>
            <person name="Overmann J."/>
        </authorList>
    </citation>
    <scope>NUCLEOTIDE SEQUENCE [LARGE SCALE GENOMIC DNA]</scope>
    <source>
        <strain evidence="6 7">DSM 6702</strain>
    </source>
</reference>
<dbReference type="Pfam" id="PF04355">
    <property type="entry name" value="BamE"/>
    <property type="match status" value="1"/>
</dbReference>
<dbReference type="PANTHER" id="PTHR37482:SF1">
    <property type="entry name" value="OUTER MEMBRANE PROTEIN ASSEMBLY FACTOR BAME"/>
    <property type="match status" value="1"/>
</dbReference>
<keyword evidence="1 4" id="KW-0732">Signal</keyword>
<evidence type="ECO:0000256" key="4">
    <source>
        <dbReference type="HAMAP-Rule" id="MF_00925"/>
    </source>
</evidence>
<evidence type="ECO:0000256" key="2">
    <source>
        <dbReference type="ARBA" id="ARBA00023136"/>
    </source>
</evidence>
<name>A0ABZ0SBX2_9GAMM</name>
<evidence type="ECO:0000256" key="3">
    <source>
        <dbReference type="ARBA" id="ARBA00023237"/>
    </source>
</evidence>
<gene>
    <name evidence="4 6" type="primary">bamE</name>
    <name evidence="6" type="ORF">Thiowin_03603</name>
</gene>
<proteinExistence type="inferred from homology"/>
<protein>
    <recommendedName>
        <fullName evidence="4">Outer membrane protein assembly factor BamE</fullName>
    </recommendedName>
</protein>
<dbReference type="Proteomes" id="UP001432180">
    <property type="component" value="Chromosome"/>
</dbReference>
<dbReference type="RefSeq" id="WP_328984287.1">
    <property type="nucleotide sequence ID" value="NZ_CP121472.1"/>
</dbReference>
<organism evidence="6 7">
    <name type="scientific">Thiorhodovibrio winogradskyi</name>
    <dbReference type="NCBI Taxonomy" id="77007"/>
    <lineage>
        <taxon>Bacteria</taxon>
        <taxon>Pseudomonadati</taxon>
        <taxon>Pseudomonadota</taxon>
        <taxon>Gammaproteobacteria</taxon>
        <taxon>Chromatiales</taxon>
        <taxon>Chromatiaceae</taxon>
        <taxon>Thiorhodovibrio</taxon>
    </lineage>
</organism>
<keyword evidence="4" id="KW-0449">Lipoprotein</keyword>
<dbReference type="InterPro" id="IPR007450">
    <property type="entry name" value="BamE_dom"/>
</dbReference>
<comment type="function">
    <text evidence="4">Part of the outer membrane protein assembly complex, which is involved in assembly and insertion of beta-barrel proteins into the outer membrane.</text>
</comment>
<dbReference type="EMBL" id="CP121472">
    <property type="protein sequence ID" value="WPL18530.1"/>
    <property type="molecule type" value="Genomic_DNA"/>
</dbReference>
<dbReference type="PROSITE" id="PS51257">
    <property type="entry name" value="PROKAR_LIPOPROTEIN"/>
    <property type="match status" value="1"/>
</dbReference>
<keyword evidence="4" id="KW-0564">Palmitate</keyword>
<dbReference type="InterPro" id="IPR026592">
    <property type="entry name" value="BamE"/>
</dbReference>
<comment type="similarity">
    <text evidence="4">Belongs to the BamE family.</text>
</comment>
<sequence>MRRLLIIITAIALVGLLTITLGGCAGKRNKPEHEKGAKLSGLPFVYKMTVQQGNLITEDMVDRLELGMTQAQVRYLLGTPLLTDIFHTDRWDYLYTIRRGHRPMEERKLTLWFNGDELTRIQGDFEPNPARLVATEEEREIMVEVPDWKNNRGLLNKALNAVGPKSSN</sequence>
<keyword evidence="2 4" id="KW-0472">Membrane</keyword>
<comment type="subcellular location">
    <subcellularLocation>
        <location evidence="4">Cell outer membrane</location>
        <topology evidence="4">Lipid-anchor</topology>
    </subcellularLocation>
</comment>